<evidence type="ECO:0000313" key="3">
    <source>
        <dbReference type="Proteomes" id="UP000007812"/>
    </source>
</evidence>
<dbReference type="eggNOG" id="arCOG01084">
    <property type="taxonomic scope" value="Archaea"/>
</dbReference>
<dbReference type="AlphaFoldDB" id="F4G0W9"/>
<dbReference type="PANTHER" id="PTHR42702:SF1">
    <property type="entry name" value="REGULATORY PROTEIN FOR BETA-LACTAMASE"/>
    <property type="match status" value="1"/>
</dbReference>
<dbReference type="PANTHER" id="PTHR42702">
    <property type="entry name" value="NUCLEOTIDE PYROPHOSPHOHYDROLASE"/>
    <property type="match status" value="1"/>
</dbReference>
<feature type="domain" description="NTP pyrophosphohydrolase MazG-like" evidence="1">
    <location>
        <begin position="24"/>
        <end position="74"/>
    </location>
</feature>
<name>F4G0W9_METCR</name>
<dbReference type="GO" id="GO:0016787">
    <property type="term" value="F:hydrolase activity"/>
    <property type="evidence" value="ECO:0007669"/>
    <property type="project" value="UniProtKB-KW"/>
</dbReference>
<dbReference type="CDD" id="cd11535">
    <property type="entry name" value="NTP-PPase_SsMazG"/>
    <property type="match status" value="1"/>
</dbReference>
<dbReference type="EMBL" id="CP002656">
    <property type="protein sequence ID" value="AEB95928.1"/>
    <property type="molecule type" value="Genomic_DNA"/>
</dbReference>
<organism evidence="2 3">
    <name type="scientific">Metallosphaera cuprina (strain Ar-4)</name>
    <dbReference type="NCBI Taxonomy" id="1006006"/>
    <lineage>
        <taxon>Archaea</taxon>
        <taxon>Thermoproteota</taxon>
        <taxon>Thermoprotei</taxon>
        <taxon>Sulfolobales</taxon>
        <taxon>Sulfolobaceae</taxon>
        <taxon>Metallosphaera</taxon>
    </lineage>
</organism>
<accession>F4G0W9</accession>
<reference evidence="2 3" key="1">
    <citation type="journal article" date="2011" name="J. Bacteriol.">
        <title>Complete genome sequence of Metallosphaera cuprina, a metal sulfide-oxidizing archaeon from a hot spring.</title>
        <authorList>
            <person name="Liu L.J."/>
            <person name="You X.Y."/>
            <person name="Zheng H."/>
            <person name="Wang S."/>
            <person name="Jiang C.Y."/>
            <person name="Liu S.J."/>
        </authorList>
    </citation>
    <scope>NUCLEOTIDE SEQUENCE [LARGE SCALE GENOMIC DNA]</scope>
    <source>
        <strain evidence="2 3">Ar-4</strain>
    </source>
</reference>
<dbReference type="PATRIC" id="fig|1006006.8.peg.1831"/>
<evidence type="ECO:0000259" key="1">
    <source>
        <dbReference type="Pfam" id="PF03819"/>
    </source>
</evidence>
<protein>
    <submittedName>
        <fullName evidence="2">MazG nucleotide pyrophosphohydrolase</fullName>
    </submittedName>
</protein>
<evidence type="ECO:0000313" key="2">
    <source>
        <dbReference type="EMBL" id="AEB95928.1"/>
    </source>
</evidence>
<sequence>MNELQSRLKDMYFQKDKERGIYATFTWLTEEVGELAEALLQGDNKSIEEELADVIAWTISVANLTGVNVEEALKKKYGL</sequence>
<keyword evidence="3" id="KW-1185">Reference proteome</keyword>
<dbReference type="Gene3D" id="1.10.287.1080">
    <property type="entry name" value="MazG-like"/>
    <property type="match status" value="1"/>
</dbReference>
<dbReference type="KEGG" id="mcn:Mcup_1826"/>
<dbReference type="Pfam" id="PF03819">
    <property type="entry name" value="MazG"/>
    <property type="match status" value="1"/>
</dbReference>
<dbReference type="STRING" id="1006006.Mcup_1826"/>
<dbReference type="SUPFAM" id="SSF101386">
    <property type="entry name" value="all-alpha NTP pyrophosphatases"/>
    <property type="match status" value="1"/>
</dbReference>
<gene>
    <name evidence="2" type="ordered locus">Mcup_1826</name>
</gene>
<dbReference type="InterPro" id="IPR004518">
    <property type="entry name" value="MazG-like_dom"/>
</dbReference>
<dbReference type="HOGENOM" id="CLU_166059_0_0_2"/>
<proteinExistence type="predicted"/>
<dbReference type="Proteomes" id="UP000007812">
    <property type="component" value="Chromosome"/>
</dbReference>